<protein>
    <recommendedName>
        <fullName evidence="11">Fork-head domain-containing protein</fullName>
    </recommendedName>
</protein>
<evidence type="ECO:0000256" key="2">
    <source>
        <dbReference type="ARBA" id="ARBA00022794"/>
    </source>
</evidence>
<dbReference type="CDD" id="cd20023">
    <property type="entry name" value="FH_FOXJ1"/>
    <property type="match status" value="1"/>
</dbReference>
<dbReference type="InterPro" id="IPR047513">
    <property type="entry name" value="FOXJ1"/>
</dbReference>
<evidence type="ECO:0000256" key="3">
    <source>
        <dbReference type="ARBA" id="ARBA00023015"/>
    </source>
</evidence>
<dbReference type="PANTHER" id="PTHR46805">
    <property type="entry name" value="FORKHEAD BOX PROTEIN J1"/>
    <property type="match status" value="1"/>
</dbReference>
<dbReference type="InterPro" id="IPR018122">
    <property type="entry name" value="TF_fork_head_CS_1"/>
</dbReference>
<feature type="compositionally biased region" description="Polar residues" evidence="10">
    <location>
        <begin position="99"/>
        <end position="112"/>
    </location>
</feature>
<keyword evidence="3" id="KW-0805">Transcription regulation</keyword>
<evidence type="ECO:0000256" key="6">
    <source>
        <dbReference type="ARBA" id="ARBA00023163"/>
    </source>
</evidence>
<evidence type="ECO:0000256" key="9">
    <source>
        <dbReference type="PROSITE-ProRule" id="PRU00089"/>
    </source>
</evidence>
<evidence type="ECO:0000256" key="7">
    <source>
        <dbReference type="ARBA" id="ARBA00023242"/>
    </source>
</evidence>
<dbReference type="SUPFAM" id="SSF46785">
    <property type="entry name" value="Winged helix' DNA-binding domain"/>
    <property type="match status" value="1"/>
</dbReference>
<feature type="domain" description="Fork-head" evidence="11">
    <location>
        <begin position="137"/>
        <end position="231"/>
    </location>
</feature>
<evidence type="ECO:0000256" key="5">
    <source>
        <dbReference type="ARBA" id="ARBA00023159"/>
    </source>
</evidence>
<organism evidence="12 13">
    <name type="scientific">Alosa alosa</name>
    <name type="common">allis shad</name>
    <dbReference type="NCBI Taxonomy" id="278164"/>
    <lineage>
        <taxon>Eukaryota</taxon>
        <taxon>Metazoa</taxon>
        <taxon>Chordata</taxon>
        <taxon>Craniata</taxon>
        <taxon>Vertebrata</taxon>
        <taxon>Euteleostomi</taxon>
        <taxon>Actinopterygii</taxon>
        <taxon>Neopterygii</taxon>
        <taxon>Teleostei</taxon>
        <taxon>Clupei</taxon>
        <taxon>Clupeiformes</taxon>
        <taxon>Clupeoidei</taxon>
        <taxon>Clupeidae</taxon>
        <taxon>Alosa</taxon>
    </lineage>
</organism>
<keyword evidence="7 9" id="KW-0539">Nucleus</keyword>
<feature type="region of interest" description="Disordered" evidence="10">
    <location>
        <begin position="99"/>
        <end position="124"/>
    </location>
</feature>
<dbReference type="Proteomes" id="UP000823561">
    <property type="component" value="Chromosome 6"/>
</dbReference>
<dbReference type="PROSITE" id="PS50039">
    <property type="entry name" value="FORK_HEAD_3"/>
    <property type="match status" value="1"/>
</dbReference>
<dbReference type="GO" id="GO:0001947">
    <property type="term" value="P:heart looping"/>
    <property type="evidence" value="ECO:0007669"/>
    <property type="project" value="UniProtKB-ARBA"/>
</dbReference>
<dbReference type="EMBL" id="JADWDJ010000006">
    <property type="protein sequence ID" value="KAG5279625.1"/>
    <property type="molecule type" value="Genomic_DNA"/>
</dbReference>
<evidence type="ECO:0000259" key="11">
    <source>
        <dbReference type="PROSITE" id="PS50039"/>
    </source>
</evidence>
<dbReference type="PRINTS" id="PR00053">
    <property type="entry name" value="FORKHEAD"/>
</dbReference>
<dbReference type="GO" id="GO:0000978">
    <property type="term" value="F:RNA polymerase II cis-regulatory region sequence-specific DNA binding"/>
    <property type="evidence" value="ECO:0007669"/>
    <property type="project" value="TreeGrafter"/>
</dbReference>
<dbReference type="PANTHER" id="PTHR46805:SF3">
    <property type="entry name" value="FORKHEAD BOX PROTEIN J1-B"/>
    <property type="match status" value="1"/>
</dbReference>
<dbReference type="InterPro" id="IPR001766">
    <property type="entry name" value="Fork_head_dom"/>
</dbReference>
<keyword evidence="4 9" id="KW-0238">DNA-binding</keyword>
<evidence type="ECO:0000313" key="12">
    <source>
        <dbReference type="EMBL" id="KAG5279625.1"/>
    </source>
</evidence>
<evidence type="ECO:0000256" key="8">
    <source>
        <dbReference type="ARBA" id="ARBA00034770"/>
    </source>
</evidence>
<reference evidence="12" key="1">
    <citation type="submission" date="2020-10" db="EMBL/GenBank/DDBJ databases">
        <title>Chromosome-scale genome assembly of the Allis shad, Alosa alosa.</title>
        <authorList>
            <person name="Margot Z."/>
            <person name="Christophe K."/>
            <person name="Cabau C."/>
            <person name="Louis A."/>
            <person name="Berthelot C."/>
            <person name="Parey E."/>
            <person name="Roest Crollius H."/>
            <person name="Montfort J."/>
            <person name="Robinson-Rechavi M."/>
            <person name="Bucao C."/>
            <person name="Bouchez O."/>
            <person name="Gislard M."/>
            <person name="Lluch J."/>
            <person name="Milhes M."/>
            <person name="Lampietro C."/>
            <person name="Lopez Roques C."/>
            <person name="Donnadieu C."/>
            <person name="Braasch I."/>
            <person name="Desvignes T."/>
            <person name="Postlethwait J."/>
            <person name="Bobe J."/>
            <person name="Guiguen Y."/>
        </authorList>
    </citation>
    <scope>NUCLEOTIDE SEQUENCE</scope>
    <source>
        <strain evidence="12">M-15738</strain>
        <tissue evidence="12">Blood</tissue>
    </source>
</reference>
<dbReference type="FunFam" id="1.10.10.10:FF:000030">
    <property type="entry name" value="Forkhead box protein K2"/>
    <property type="match status" value="1"/>
</dbReference>
<dbReference type="InterPro" id="IPR036388">
    <property type="entry name" value="WH-like_DNA-bd_sf"/>
</dbReference>
<dbReference type="InterPro" id="IPR047512">
    <property type="entry name" value="FH_FOXJ1"/>
</dbReference>
<feature type="DNA-binding region" description="Fork-head" evidence="9">
    <location>
        <begin position="137"/>
        <end position="231"/>
    </location>
</feature>
<sequence>MPVQGCQDMATKFKRKWMMLHQKEENATSGQDDSLTSLQWLQGFSIPSANPQSLPGSRCHPEHLLHQQLQSTYSSVSPAASTGAPQASGYLTSSTISVSPGGNSCSSQQEETSQGDHHDFTGAVSSNVDFKTNSKVKPPYSYATLICMAMQASKKTKMTLSAIYNWITENFCYYKHAEPSWQNSIRHNLSLNKCFRKVPRQKDEPGKGGFWQIDPQYADMFVNGIFKRKRINTYQSIPKQSKAFKNSQEHIQALHGGMKYVRKCKQRNSGDGQNWAQKSPLLAQQMRAPSDAWASDACDDERRRQTFDDLELSAALHSLSKEMEDLQPGWHIAGRGNWCVTGPEPLTPRFVEVSAVGGPTECPGGYPQQIHGVHLSVTPPQYYEELTMFSDQQSYAWDCLREEVQAVPVSVDNGVGVCDGFFYEMQSWDRMEPYLHM</sequence>
<keyword evidence="6" id="KW-0804">Transcription</keyword>
<keyword evidence="2" id="KW-0970">Cilium biogenesis/degradation</keyword>
<accession>A0AAV6GXF5</accession>
<name>A0AAV6GXF5_9TELE</name>
<dbReference type="SMART" id="SM00339">
    <property type="entry name" value="FH"/>
    <property type="match status" value="1"/>
</dbReference>
<evidence type="ECO:0000256" key="10">
    <source>
        <dbReference type="SAM" id="MobiDB-lite"/>
    </source>
</evidence>
<comment type="similarity">
    <text evidence="8">Belongs to the FOXJ1 family.</text>
</comment>
<keyword evidence="5" id="KW-0010">Activator</keyword>
<dbReference type="PROSITE" id="PS00657">
    <property type="entry name" value="FORK_HEAD_1"/>
    <property type="match status" value="1"/>
</dbReference>
<evidence type="ECO:0000256" key="1">
    <source>
        <dbReference type="ARBA" id="ARBA00004123"/>
    </source>
</evidence>
<dbReference type="Pfam" id="PF00250">
    <property type="entry name" value="Forkhead"/>
    <property type="match status" value="1"/>
</dbReference>
<comment type="subcellular location">
    <subcellularLocation>
        <location evidence="1 9">Nucleus</location>
    </subcellularLocation>
</comment>
<comment type="caution">
    <text evidence="12">The sequence shown here is derived from an EMBL/GenBank/DDBJ whole genome shotgun (WGS) entry which is preliminary data.</text>
</comment>
<dbReference type="InterPro" id="IPR030456">
    <property type="entry name" value="TF_fork_head_CS_2"/>
</dbReference>
<evidence type="ECO:0000313" key="13">
    <source>
        <dbReference type="Proteomes" id="UP000823561"/>
    </source>
</evidence>
<gene>
    <name evidence="12" type="ORF">AALO_G00079820</name>
</gene>
<dbReference type="PROSITE" id="PS00658">
    <property type="entry name" value="FORK_HEAD_2"/>
    <property type="match status" value="1"/>
</dbReference>
<proteinExistence type="inferred from homology"/>
<evidence type="ECO:0000256" key="4">
    <source>
        <dbReference type="ARBA" id="ARBA00023125"/>
    </source>
</evidence>
<dbReference type="GO" id="GO:0005634">
    <property type="term" value="C:nucleus"/>
    <property type="evidence" value="ECO:0007669"/>
    <property type="project" value="UniProtKB-SubCell"/>
</dbReference>
<dbReference type="GO" id="GO:0000981">
    <property type="term" value="F:DNA-binding transcription factor activity, RNA polymerase II-specific"/>
    <property type="evidence" value="ECO:0007669"/>
    <property type="project" value="TreeGrafter"/>
</dbReference>
<dbReference type="GO" id="GO:0060271">
    <property type="term" value="P:cilium assembly"/>
    <property type="evidence" value="ECO:0007669"/>
    <property type="project" value="UniProtKB-ARBA"/>
</dbReference>
<dbReference type="AlphaFoldDB" id="A0AAV6GXF5"/>
<dbReference type="Gene3D" id="1.10.10.10">
    <property type="entry name" value="Winged helix-like DNA-binding domain superfamily/Winged helix DNA-binding domain"/>
    <property type="match status" value="1"/>
</dbReference>
<dbReference type="InterPro" id="IPR036390">
    <property type="entry name" value="WH_DNA-bd_sf"/>
</dbReference>
<keyword evidence="13" id="KW-1185">Reference proteome</keyword>
<dbReference type="GO" id="GO:0003146">
    <property type="term" value="P:heart jogging"/>
    <property type="evidence" value="ECO:0007669"/>
    <property type="project" value="UniProtKB-ARBA"/>
</dbReference>